<comment type="caution">
    <text evidence="11">The sequence shown here is derived from an EMBL/GenBank/DDBJ whole genome shotgun (WGS) entry which is preliminary data.</text>
</comment>
<dbReference type="Proteomes" id="UP000011666">
    <property type="component" value="Unassembled WGS sequence"/>
</dbReference>
<keyword evidence="5" id="KW-0547">Nucleotide-binding</keyword>
<reference evidence="11 12" key="1">
    <citation type="submission" date="2013-01" db="EMBL/GenBank/DDBJ databases">
        <title>Whole genome shotgun sequence of Gordonia soli NBRC 108243.</title>
        <authorList>
            <person name="Isaki-Nakamura S."/>
            <person name="Hosoyama A."/>
            <person name="Tsuchikane K."/>
            <person name="Ando Y."/>
            <person name="Baba S."/>
            <person name="Ohji S."/>
            <person name="Hamada M."/>
            <person name="Tamura T."/>
            <person name="Yamazoe A."/>
            <person name="Yamazaki S."/>
            <person name="Fujita N."/>
        </authorList>
    </citation>
    <scope>NUCLEOTIDE SEQUENCE [LARGE SCALE GENOMIC DNA]</scope>
    <source>
        <strain evidence="11 12">NBRC 108243</strain>
    </source>
</reference>
<keyword evidence="3" id="KW-1003">Cell membrane</keyword>
<evidence type="ECO:0000256" key="8">
    <source>
        <dbReference type="ARBA" id="ARBA00023065"/>
    </source>
</evidence>
<dbReference type="RefSeq" id="WP_007617439.1">
    <property type="nucleotide sequence ID" value="NZ_BANX01000005.1"/>
</dbReference>
<dbReference type="InterPro" id="IPR003593">
    <property type="entry name" value="AAA+_ATPase"/>
</dbReference>
<gene>
    <name evidence="11" type="ORF">GS4_05_00420</name>
</gene>
<dbReference type="PROSITE" id="PS50893">
    <property type="entry name" value="ABC_TRANSPORTER_2"/>
    <property type="match status" value="1"/>
</dbReference>
<name>M0QEH1_9ACTN</name>
<dbReference type="AlphaFoldDB" id="M0QEH1"/>
<dbReference type="InterPro" id="IPR027417">
    <property type="entry name" value="P-loop_NTPase"/>
</dbReference>
<dbReference type="InterPro" id="IPR003439">
    <property type="entry name" value="ABC_transporter-like_ATP-bd"/>
</dbReference>
<evidence type="ECO:0000256" key="2">
    <source>
        <dbReference type="ARBA" id="ARBA00022448"/>
    </source>
</evidence>
<dbReference type="GO" id="GO:0016887">
    <property type="term" value="F:ATP hydrolysis activity"/>
    <property type="evidence" value="ECO:0007669"/>
    <property type="project" value="InterPro"/>
</dbReference>
<protein>
    <submittedName>
        <fullName evidence="11">Putative iron-siderophore ABC transporter ATP-binding protein</fullName>
    </submittedName>
</protein>
<keyword evidence="9" id="KW-0472">Membrane</keyword>
<dbReference type="SUPFAM" id="SSF52540">
    <property type="entry name" value="P-loop containing nucleoside triphosphate hydrolases"/>
    <property type="match status" value="1"/>
</dbReference>
<evidence type="ECO:0000256" key="4">
    <source>
        <dbReference type="ARBA" id="ARBA00022496"/>
    </source>
</evidence>
<keyword evidence="2" id="KW-0813">Transport</keyword>
<comment type="subcellular location">
    <subcellularLocation>
        <location evidence="1">Cell membrane</location>
        <topology evidence="1">Peripheral membrane protein</topology>
    </subcellularLocation>
</comment>
<evidence type="ECO:0000259" key="10">
    <source>
        <dbReference type="PROSITE" id="PS50893"/>
    </source>
</evidence>
<evidence type="ECO:0000256" key="7">
    <source>
        <dbReference type="ARBA" id="ARBA00023004"/>
    </source>
</evidence>
<keyword evidence="12" id="KW-1185">Reference proteome</keyword>
<evidence type="ECO:0000256" key="5">
    <source>
        <dbReference type="ARBA" id="ARBA00022741"/>
    </source>
</evidence>
<dbReference type="InterPro" id="IPR017871">
    <property type="entry name" value="ABC_transporter-like_CS"/>
</dbReference>
<dbReference type="PANTHER" id="PTHR42771:SF2">
    <property type="entry name" value="IRON(3+)-HYDROXAMATE IMPORT ATP-BINDING PROTEIN FHUC"/>
    <property type="match status" value="1"/>
</dbReference>
<dbReference type="GO" id="GO:0005886">
    <property type="term" value="C:plasma membrane"/>
    <property type="evidence" value="ECO:0007669"/>
    <property type="project" value="UniProtKB-SubCell"/>
</dbReference>
<organism evidence="11 12">
    <name type="scientific">Gordonia soli NBRC 108243</name>
    <dbReference type="NCBI Taxonomy" id="1223545"/>
    <lineage>
        <taxon>Bacteria</taxon>
        <taxon>Bacillati</taxon>
        <taxon>Actinomycetota</taxon>
        <taxon>Actinomycetes</taxon>
        <taxon>Mycobacteriales</taxon>
        <taxon>Gordoniaceae</taxon>
        <taxon>Gordonia</taxon>
    </lineage>
</organism>
<dbReference type="FunFam" id="3.40.50.300:FF:000134">
    <property type="entry name" value="Iron-enterobactin ABC transporter ATP-binding protein"/>
    <property type="match status" value="1"/>
</dbReference>
<evidence type="ECO:0000313" key="12">
    <source>
        <dbReference type="Proteomes" id="UP000011666"/>
    </source>
</evidence>
<dbReference type="STRING" id="1223545.GS4_05_00420"/>
<keyword evidence="7" id="KW-0408">Iron</keyword>
<evidence type="ECO:0000256" key="6">
    <source>
        <dbReference type="ARBA" id="ARBA00022840"/>
    </source>
</evidence>
<evidence type="ECO:0000256" key="9">
    <source>
        <dbReference type="ARBA" id="ARBA00023136"/>
    </source>
</evidence>
<evidence type="ECO:0000313" key="11">
    <source>
        <dbReference type="EMBL" id="GAC66834.1"/>
    </source>
</evidence>
<dbReference type="EMBL" id="BANX01000005">
    <property type="protein sequence ID" value="GAC66834.1"/>
    <property type="molecule type" value="Genomic_DNA"/>
</dbReference>
<accession>M0QEH1</accession>
<evidence type="ECO:0000256" key="1">
    <source>
        <dbReference type="ARBA" id="ARBA00004202"/>
    </source>
</evidence>
<dbReference type="CDD" id="cd03214">
    <property type="entry name" value="ABC_Iron-Siderophores_B12_Hemin"/>
    <property type="match status" value="1"/>
</dbReference>
<dbReference type="PANTHER" id="PTHR42771">
    <property type="entry name" value="IRON(3+)-HYDROXAMATE IMPORT ATP-BINDING PROTEIN FHUC"/>
    <property type="match status" value="1"/>
</dbReference>
<feature type="domain" description="ABC transporter" evidence="10">
    <location>
        <begin position="5"/>
        <end position="257"/>
    </location>
</feature>
<dbReference type="eggNOG" id="COG1120">
    <property type="taxonomic scope" value="Bacteria"/>
</dbReference>
<keyword evidence="4" id="KW-0410">Iron transport</keyword>
<keyword evidence="8" id="KW-0406">Ion transport</keyword>
<dbReference type="PROSITE" id="PS00211">
    <property type="entry name" value="ABC_TRANSPORTER_1"/>
    <property type="match status" value="1"/>
</dbReference>
<dbReference type="Pfam" id="PF00005">
    <property type="entry name" value="ABC_tran"/>
    <property type="match status" value="1"/>
</dbReference>
<dbReference type="InterPro" id="IPR051535">
    <property type="entry name" value="Siderophore_ABC-ATPase"/>
</dbReference>
<dbReference type="SMART" id="SM00382">
    <property type="entry name" value="AAA"/>
    <property type="match status" value="1"/>
</dbReference>
<dbReference type="GO" id="GO:0006826">
    <property type="term" value="P:iron ion transport"/>
    <property type="evidence" value="ECO:0007669"/>
    <property type="project" value="UniProtKB-KW"/>
</dbReference>
<dbReference type="OrthoDB" id="3579586at2"/>
<evidence type="ECO:0000256" key="3">
    <source>
        <dbReference type="ARBA" id="ARBA00022475"/>
    </source>
</evidence>
<keyword evidence="6 11" id="KW-0067">ATP-binding</keyword>
<dbReference type="GO" id="GO:0005524">
    <property type="term" value="F:ATP binding"/>
    <property type="evidence" value="ECO:0007669"/>
    <property type="project" value="UniProtKB-KW"/>
</dbReference>
<proteinExistence type="predicted"/>
<sequence length="288" mass="31404">MSNPLRLVGEQLELRYDKTPVVHGVSVTLRAGQITVVLGANGSGKSTVLRSLARLHPIADGGVSIGRSLESGTETESRAHLRDATLLSPREFAARVTLFAQIRATPQGLSVRDVVAFGRHPHRHRFARLTSADNVLIDEAMNLTGVSSFASRGVQDLSGGEMQRVWLAACLAQNTDIVLLDEPTNHLDLRYQVEVLDLIEDLAHDHGVAVGLVLHDLDQAAQIADNVVLLCGGRVHRAGPVAEVLTSANLTEVYQIPIEVSRDADTGRLRIDALGRRDRQRQRQRQVI</sequence>
<dbReference type="Gene3D" id="3.40.50.300">
    <property type="entry name" value="P-loop containing nucleotide triphosphate hydrolases"/>
    <property type="match status" value="1"/>
</dbReference>